<evidence type="ECO:0000313" key="2">
    <source>
        <dbReference type="Proteomes" id="UP000887565"/>
    </source>
</evidence>
<reference evidence="3" key="1">
    <citation type="submission" date="2022-11" db="UniProtKB">
        <authorList>
            <consortium name="WormBaseParasite"/>
        </authorList>
    </citation>
    <scope>IDENTIFICATION</scope>
</reference>
<dbReference type="PANTHER" id="PTHR46339">
    <property type="entry name" value="PROTEIN CBG15282-RELATED"/>
    <property type="match status" value="1"/>
</dbReference>
<feature type="domain" description="BPTI/Kunitz inhibitor" evidence="1">
    <location>
        <begin position="13"/>
        <end position="63"/>
    </location>
</feature>
<dbReference type="PROSITE" id="PS50279">
    <property type="entry name" value="BPTI_KUNITZ_2"/>
    <property type="match status" value="3"/>
</dbReference>
<dbReference type="WBParaSite" id="nRc.2.0.1.t32478-RA">
    <property type="protein sequence ID" value="nRc.2.0.1.t32478-RA"/>
    <property type="gene ID" value="nRc.2.0.1.g32478"/>
</dbReference>
<proteinExistence type="predicted"/>
<dbReference type="InterPro" id="IPR036880">
    <property type="entry name" value="Kunitz_BPTI_sf"/>
</dbReference>
<dbReference type="AlphaFoldDB" id="A0A915K1C7"/>
<feature type="domain" description="BPTI/Kunitz inhibitor" evidence="1">
    <location>
        <begin position="232"/>
        <end position="282"/>
    </location>
</feature>
<evidence type="ECO:0000313" key="3">
    <source>
        <dbReference type="WBParaSite" id="nRc.2.0.1.t32478-RA"/>
    </source>
</evidence>
<accession>A0A915K1C7</accession>
<dbReference type="SMART" id="SM00131">
    <property type="entry name" value="KU"/>
    <property type="match status" value="3"/>
</dbReference>
<dbReference type="CDD" id="cd22593">
    <property type="entry name" value="Kunitz_conkunitzin"/>
    <property type="match status" value="3"/>
</dbReference>
<dbReference type="Proteomes" id="UP000887565">
    <property type="component" value="Unplaced"/>
</dbReference>
<dbReference type="GO" id="GO:0004867">
    <property type="term" value="F:serine-type endopeptidase inhibitor activity"/>
    <property type="evidence" value="ECO:0007669"/>
    <property type="project" value="InterPro"/>
</dbReference>
<sequence>IYLKKYFAASNPCTQLKSRGTGSSNILRFYYDHRTRQCDSFFYTGVEGNQNNFLTKDHCEQACAVSKNPCRRGIPYMIDRTSIKCYTDIPCPSHYWCHYGSTRDSSVCCQIESLMNCYVNENPCALKLETGEGDSELNRWYFDTRSQQCLAFTYKGNKGNQNQFLTKLDCNLACGRAYIDMCPHGEPVKSLDGSLIKCFQNVGNSCPPNSWCHLGDSDDTNICCTGTNTDICERSLNHGFGGKNLDRFYYDKSSRSCLPFMFGGHKGNGNNFQSLKECEETCLPP</sequence>
<dbReference type="Gene3D" id="4.10.410.10">
    <property type="entry name" value="Pancreatic trypsin inhibitor Kunitz domain"/>
    <property type="match status" value="3"/>
</dbReference>
<dbReference type="InterPro" id="IPR053014">
    <property type="entry name" value="Cuticle_assoc_divergent"/>
</dbReference>
<dbReference type="OMA" id="CHISKRE"/>
<dbReference type="Pfam" id="PF14625">
    <property type="entry name" value="Lustrin_cystein"/>
    <property type="match status" value="2"/>
</dbReference>
<evidence type="ECO:0000259" key="1">
    <source>
        <dbReference type="PROSITE" id="PS50279"/>
    </source>
</evidence>
<dbReference type="InterPro" id="IPR006150">
    <property type="entry name" value="Cys_repeat_1"/>
</dbReference>
<dbReference type="SMART" id="SM00289">
    <property type="entry name" value="WR1"/>
    <property type="match status" value="2"/>
</dbReference>
<dbReference type="Pfam" id="PF00014">
    <property type="entry name" value="Kunitz_BPTI"/>
    <property type="match status" value="3"/>
</dbReference>
<feature type="domain" description="BPTI/Kunitz inhibitor" evidence="1">
    <location>
        <begin position="124"/>
        <end position="174"/>
    </location>
</feature>
<dbReference type="InterPro" id="IPR028150">
    <property type="entry name" value="Lustrin_cystein"/>
</dbReference>
<dbReference type="InterPro" id="IPR002223">
    <property type="entry name" value="Kunitz_BPTI"/>
</dbReference>
<organism evidence="2 3">
    <name type="scientific">Romanomermis culicivorax</name>
    <name type="common">Nematode worm</name>
    <dbReference type="NCBI Taxonomy" id="13658"/>
    <lineage>
        <taxon>Eukaryota</taxon>
        <taxon>Metazoa</taxon>
        <taxon>Ecdysozoa</taxon>
        <taxon>Nematoda</taxon>
        <taxon>Enoplea</taxon>
        <taxon>Dorylaimia</taxon>
        <taxon>Mermithida</taxon>
        <taxon>Mermithoidea</taxon>
        <taxon>Mermithidae</taxon>
        <taxon>Romanomermis</taxon>
    </lineage>
</organism>
<name>A0A915K1C7_ROMCU</name>
<dbReference type="SUPFAM" id="SSF57362">
    <property type="entry name" value="BPTI-like"/>
    <property type="match status" value="3"/>
</dbReference>
<keyword evidence="2" id="KW-1185">Reference proteome</keyword>
<protein>
    <submittedName>
        <fullName evidence="3">BPTI/Kunitz inhibitor domain-containing protein</fullName>
    </submittedName>
</protein>